<dbReference type="OrthoDB" id="7279500at2"/>
<dbReference type="RefSeq" id="WP_119379219.1">
    <property type="nucleotide sequence ID" value="NZ_QWGB01000005.1"/>
</dbReference>
<feature type="region of interest" description="Disordered" evidence="1">
    <location>
        <begin position="258"/>
        <end position="277"/>
    </location>
</feature>
<evidence type="ECO:0000313" key="4">
    <source>
        <dbReference type="Proteomes" id="UP000265431"/>
    </source>
</evidence>
<reference evidence="3 4" key="1">
    <citation type="submission" date="2018-08" db="EMBL/GenBank/DDBJ databases">
        <title>Henriciella mobilis sp. nov., isolated from seawater.</title>
        <authorList>
            <person name="Cheng H."/>
            <person name="Wu Y.-H."/>
            <person name="Xu X.-W."/>
            <person name="Guo L.-L."/>
        </authorList>
    </citation>
    <scope>NUCLEOTIDE SEQUENCE [LARGE SCALE GENOMIC DNA]</scope>
    <source>
        <strain evidence="3 4">CCUG66934</strain>
    </source>
</reference>
<organism evidence="3 4">
    <name type="scientific">Henriciella barbarensis</name>
    <dbReference type="NCBI Taxonomy" id="86342"/>
    <lineage>
        <taxon>Bacteria</taxon>
        <taxon>Pseudomonadati</taxon>
        <taxon>Pseudomonadota</taxon>
        <taxon>Alphaproteobacteria</taxon>
        <taxon>Hyphomonadales</taxon>
        <taxon>Hyphomonadaceae</taxon>
        <taxon>Henriciella</taxon>
    </lineage>
</organism>
<dbReference type="SUPFAM" id="SSF141868">
    <property type="entry name" value="EAL domain-like"/>
    <property type="match status" value="1"/>
</dbReference>
<dbReference type="CDD" id="cd01948">
    <property type="entry name" value="EAL"/>
    <property type="match status" value="1"/>
</dbReference>
<dbReference type="Proteomes" id="UP000265431">
    <property type="component" value="Unassembled WGS sequence"/>
</dbReference>
<evidence type="ECO:0000313" key="3">
    <source>
        <dbReference type="EMBL" id="RIJ24030.1"/>
    </source>
</evidence>
<dbReference type="EMBL" id="QWGB01000005">
    <property type="protein sequence ID" value="RIJ24030.1"/>
    <property type="molecule type" value="Genomic_DNA"/>
</dbReference>
<dbReference type="PROSITE" id="PS50883">
    <property type="entry name" value="EAL"/>
    <property type="match status" value="1"/>
</dbReference>
<feature type="domain" description="EAL" evidence="2">
    <location>
        <begin position="9"/>
        <end position="265"/>
    </location>
</feature>
<name>A0A399QYP0_9PROT</name>
<gene>
    <name evidence="3" type="ORF">D1224_07235</name>
</gene>
<comment type="caution">
    <text evidence="3">The sequence shown here is derived from an EMBL/GenBank/DDBJ whole genome shotgun (WGS) entry which is preliminary data.</text>
</comment>
<dbReference type="InterPro" id="IPR035919">
    <property type="entry name" value="EAL_sf"/>
</dbReference>
<keyword evidence="4" id="KW-1185">Reference proteome</keyword>
<evidence type="ECO:0000256" key="1">
    <source>
        <dbReference type="SAM" id="MobiDB-lite"/>
    </source>
</evidence>
<dbReference type="PANTHER" id="PTHR33121">
    <property type="entry name" value="CYCLIC DI-GMP PHOSPHODIESTERASE PDEF"/>
    <property type="match status" value="1"/>
</dbReference>
<dbReference type="Gene3D" id="3.20.20.450">
    <property type="entry name" value="EAL domain"/>
    <property type="match status" value="1"/>
</dbReference>
<accession>A0A399QYP0</accession>
<evidence type="ECO:0000259" key="2">
    <source>
        <dbReference type="PROSITE" id="PS50883"/>
    </source>
</evidence>
<protein>
    <submittedName>
        <fullName evidence="3">EAL domain-containing protein</fullName>
    </submittedName>
</protein>
<dbReference type="InterPro" id="IPR050706">
    <property type="entry name" value="Cyclic-di-GMP_PDE-like"/>
</dbReference>
<proteinExistence type="predicted"/>
<dbReference type="InterPro" id="IPR001633">
    <property type="entry name" value="EAL_dom"/>
</dbReference>
<dbReference type="Pfam" id="PF00563">
    <property type="entry name" value="EAL"/>
    <property type="match status" value="1"/>
</dbReference>
<dbReference type="GO" id="GO:0071111">
    <property type="term" value="F:cyclic-guanylate-specific phosphodiesterase activity"/>
    <property type="evidence" value="ECO:0007669"/>
    <property type="project" value="InterPro"/>
</dbReference>
<dbReference type="PANTHER" id="PTHR33121:SF76">
    <property type="entry name" value="SIGNALING PROTEIN"/>
    <property type="match status" value="1"/>
</dbReference>
<dbReference type="SMART" id="SM00052">
    <property type="entry name" value="EAL"/>
    <property type="match status" value="1"/>
</dbReference>
<sequence>MRLDQLTTRIVELDGGHRTFDFGTFQLHSAFQPIYEISRSSGALYGVEALARPMLGAKSVEPLAFFARLEGWDRFIADWACLCVHLANAAAWQLGETRLFVNLNPHSCSYRDQMMTGIEQYCDLIAAYGLRRDKVVFEITEGADCPRSDLLAVVEKLRALGFGIAIDDFGRGKSDLLRVIELRPDIVKIDAGWFRKMMENEASQQFAHSIIQKLHGLGTHLLFESVETPRELHWARDCAGSLIQGWLFGKATNMGEAASRKSVEMPDEEERRARHLA</sequence>
<dbReference type="AlphaFoldDB" id="A0A399QYP0"/>